<dbReference type="AlphaFoldDB" id="A0A0D2E921"/>
<gene>
    <name evidence="2" type="ORF">PV05_10573</name>
</gene>
<accession>A0A0D2E921</accession>
<keyword evidence="3" id="KW-1185">Reference proteome</keyword>
<evidence type="ECO:0000256" key="1">
    <source>
        <dbReference type="SAM" id="MobiDB-lite"/>
    </source>
</evidence>
<sequence length="588" mass="66966">MEGYPHRSGYMFQDWQPNLQLAPLDANNDLYPFGRSGEGIELRSAGQPRPPRPPFANPSVHLGAHNGSFALPTSNEFHYSNPARLPMQPAEGVVLHSFHPYNTYAAPIREAGRVPRMQNPQMSRNHHNEDHLIGPRRQHVATRSAPPHSKPAPDPTSRPLHRGELVLPVGTSTSPSESLMSSSTSSGEKKGWKCYSCIFHAKGCVVVLDSNWRPHCRRCASNRSGIRYPCAEYKRLTEAIFYRQTTDPLAEKPYHKLGLSHLYLNRVRVKGSAETVRFSICQLEHVHLELKCKPFDLIEHDIPDKEKYLYSHQFMLLPKAEVDILSFAKNSAKQYLIAVGNKHLSVVTRNFFSFAIKWQMSEHGVLHRALLNHTLTFWTMARFLEGGWNLSSGKAALGFNETPERVSFTNACMLDYQFSGLVASSLSQLQSKITDGLQELYDSGKPHHMLPFLVNAFFMLESLSMLANQQRRFAKAKNQTSFTNPILMEEMFQTAASVIAHYQRIQLPCNPFMMDWKDGDDNVQKLEKATRYPTSTMDLLRDFKKTLTHEDMEAYGAYDLQDHEKMDEPNFFTGKLLWCGHRKCIKEG</sequence>
<evidence type="ECO:0000313" key="3">
    <source>
        <dbReference type="Proteomes" id="UP000054342"/>
    </source>
</evidence>
<dbReference type="EMBL" id="KN847322">
    <property type="protein sequence ID" value="KIW51898.1"/>
    <property type="molecule type" value="Genomic_DNA"/>
</dbReference>
<evidence type="ECO:0000313" key="2">
    <source>
        <dbReference type="EMBL" id="KIW51898.1"/>
    </source>
</evidence>
<name>A0A0D2E921_9EURO</name>
<reference evidence="2 3" key="1">
    <citation type="submission" date="2015-01" db="EMBL/GenBank/DDBJ databases">
        <title>The Genome Sequence of Exophiala xenobiotica CBS118157.</title>
        <authorList>
            <consortium name="The Broad Institute Genomics Platform"/>
            <person name="Cuomo C."/>
            <person name="de Hoog S."/>
            <person name="Gorbushina A."/>
            <person name="Stielow B."/>
            <person name="Teixiera M."/>
            <person name="Abouelleil A."/>
            <person name="Chapman S.B."/>
            <person name="Priest M."/>
            <person name="Young S.K."/>
            <person name="Wortman J."/>
            <person name="Nusbaum C."/>
            <person name="Birren B."/>
        </authorList>
    </citation>
    <scope>NUCLEOTIDE SEQUENCE [LARGE SCALE GENOMIC DNA]</scope>
    <source>
        <strain evidence="2 3">CBS 118157</strain>
    </source>
</reference>
<proteinExistence type="predicted"/>
<feature type="region of interest" description="Disordered" evidence="1">
    <location>
        <begin position="38"/>
        <end position="58"/>
    </location>
</feature>
<protein>
    <submittedName>
        <fullName evidence="2">Uncharacterized protein</fullName>
    </submittedName>
</protein>
<dbReference type="HOGENOM" id="CLU_463826_0_0_1"/>
<feature type="compositionally biased region" description="Low complexity" evidence="1">
    <location>
        <begin position="171"/>
        <end position="186"/>
    </location>
</feature>
<dbReference type="GeneID" id="25332481"/>
<feature type="region of interest" description="Disordered" evidence="1">
    <location>
        <begin position="118"/>
        <end position="187"/>
    </location>
</feature>
<dbReference type="RefSeq" id="XP_013312482.1">
    <property type="nucleotide sequence ID" value="XM_013457028.1"/>
</dbReference>
<organism evidence="2 3">
    <name type="scientific">Exophiala xenobiotica</name>
    <dbReference type="NCBI Taxonomy" id="348802"/>
    <lineage>
        <taxon>Eukaryota</taxon>
        <taxon>Fungi</taxon>
        <taxon>Dikarya</taxon>
        <taxon>Ascomycota</taxon>
        <taxon>Pezizomycotina</taxon>
        <taxon>Eurotiomycetes</taxon>
        <taxon>Chaetothyriomycetidae</taxon>
        <taxon>Chaetothyriales</taxon>
        <taxon>Herpotrichiellaceae</taxon>
        <taxon>Exophiala</taxon>
    </lineage>
</organism>
<dbReference type="Proteomes" id="UP000054342">
    <property type="component" value="Unassembled WGS sequence"/>
</dbReference>
<dbReference type="OrthoDB" id="5362630at2759"/>